<dbReference type="EMBL" id="JALP01000127">
    <property type="protein sequence ID" value="THG90648.1"/>
    <property type="molecule type" value="Genomic_DNA"/>
</dbReference>
<reference evidence="4 6" key="1">
    <citation type="journal article" date="2014" name="Genome Announc.">
        <title>Draft Genome Sequence of Bacillus alcalophilus AV1934, a Classic Alkaliphile Isolated from Human Feces in 1934.</title>
        <authorList>
            <person name="Attie O."/>
            <person name="Jayaprakash A."/>
            <person name="Shah H."/>
            <person name="Paulsen I.T."/>
            <person name="Morino M."/>
            <person name="Takahashi Y."/>
            <person name="Narumi I."/>
            <person name="Sachidanandam R."/>
            <person name="Satoh K."/>
            <person name="Ito M."/>
            <person name="Krulwich T.A."/>
        </authorList>
    </citation>
    <scope>NUCLEOTIDE SEQUENCE [LARGE SCALE GENOMIC DNA]</scope>
    <source>
        <strain evidence="4 6">AV1934</strain>
    </source>
</reference>
<dbReference type="InterPro" id="IPR048402">
    <property type="entry name" value="YpeB_N"/>
</dbReference>
<evidence type="ECO:0000259" key="2">
    <source>
        <dbReference type="Pfam" id="PF14620"/>
    </source>
</evidence>
<dbReference type="STRING" id="1218173.BALCAV_0200485"/>
<keyword evidence="6" id="KW-1185">Reference proteome</keyword>
<dbReference type="Pfam" id="PF14620">
    <property type="entry name" value="YPEB_PepSY1-2"/>
    <property type="match status" value="1"/>
</dbReference>
<feature type="domain" description="Sporulation protein YpeB PepSY1 and PepSY2" evidence="2">
    <location>
        <begin position="180"/>
        <end position="373"/>
    </location>
</feature>
<dbReference type="RefSeq" id="WP_003323190.1">
    <property type="nucleotide sequence ID" value="NZ_ALPT02000001.1"/>
</dbReference>
<sequence length="450" mass="51614">MVRNVLIGLLSIALIATGYWAFQEQGQKQVLATQAENNYQRAFHDLAFHLDQIEDQLGSTLAMNTRRQLTPSLAEVWRVTSLAQEEMGQLPLASIDISQTEEFLYNLSKLTYRTSIRDLDQEPLTDEEYQNLEQLYQLSKEIRQEIRQTQAEVLANGHRWLDIEKEITAQNEPRDNTVLSHFEVMNKSVEGYSELEWGPENAAMKDINGQLKKALNGKRVSKEEAKEIASDYLNMSQNAAIHISETGEGLVYEAYTLAIDDPEHATNYYMDISVQGGHPIWFMQARNIGEVNVSLNEASEKASDYLKNQNFEQMQLVDSKQYDSVGMLKFVYVEDDVRVYTDSITVEVALDDGDIVGYEAKDYLINHKERHIPSPSITRDEAKAKLNPRLEVMEEHLGLIKNDIGEEVLCYEFYGLLNDETYRIFINAENGEEELVERMPQAESMHQYQS</sequence>
<dbReference type="InterPro" id="IPR014239">
    <property type="entry name" value="YpeB_PepSY1-2"/>
</dbReference>
<dbReference type="Pfam" id="PF03413">
    <property type="entry name" value="PepSY"/>
    <property type="match status" value="1"/>
</dbReference>
<feature type="domain" description="Sporulation protein YpeB N-terminal" evidence="3">
    <location>
        <begin position="27"/>
        <end position="162"/>
    </location>
</feature>
<comment type="caution">
    <text evidence="4">The sequence shown here is derived from an EMBL/GenBank/DDBJ whole genome shotgun (WGS) entry which is preliminary data.</text>
</comment>
<evidence type="ECO:0000313" key="4">
    <source>
        <dbReference type="EMBL" id="KGA99167.1"/>
    </source>
</evidence>
<dbReference type="Proteomes" id="UP000297014">
    <property type="component" value="Unassembled WGS sequence"/>
</dbReference>
<dbReference type="NCBIfam" id="TIGR02889">
    <property type="entry name" value="spore_YpeB"/>
    <property type="match status" value="1"/>
</dbReference>
<evidence type="ECO:0000313" key="7">
    <source>
        <dbReference type="Proteomes" id="UP000297014"/>
    </source>
</evidence>
<reference evidence="5 7" key="2">
    <citation type="submission" date="2014-01" db="EMBL/GenBank/DDBJ databases">
        <title>Draft genome sequencing of Bacillus alcalophilus CGMCC 1.3604.</title>
        <authorList>
            <person name="Yang J."/>
            <person name="Diao L."/>
            <person name="Yang S."/>
        </authorList>
    </citation>
    <scope>NUCLEOTIDE SEQUENCE [LARGE SCALE GENOMIC DNA]</scope>
    <source>
        <strain evidence="5 7">CGMCC 1.3604</strain>
    </source>
</reference>
<dbReference type="Proteomes" id="UP000002754">
    <property type="component" value="Unassembled WGS sequence"/>
</dbReference>
<dbReference type="eggNOG" id="COG2959">
    <property type="taxonomic scope" value="Bacteria"/>
</dbReference>
<evidence type="ECO:0000259" key="1">
    <source>
        <dbReference type="Pfam" id="PF03413"/>
    </source>
</evidence>
<feature type="domain" description="PepSY" evidence="1">
    <location>
        <begin position="377"/>
        <end position="433"/>
    </location>
</feature>
<proteinExistence type="predicted"/>
<dbReference type="Pfam" id="PF20769">
    <property type="entry name" value="YPEB_N"/>
    <property type="match status" value="1"/>
</dbReference>
<name>A0A094Z020_ALKAL</name>
<organism evidence="4 6">
    <name type="scientific">Alkalihalobacillus alcalophilus ATCC 27647 = CGMCC 1.3604</name>
    <dbReference type="NCBI Taxonomy" id="1218173"/>
    <lineage>
        <taxon>Bacteria</taxon>
        <taxon>Bacillati</taxon>
        <taxon>Bacillota</taxon>
        <taxon>Bacilli</taxon>
        <taxon>Bacillales</taxon>
        <taxon>Bacillaceae</taxon>
        <taxon>Alkalihalobacillus</taxon>
    </lineage>
</organism>
<protein>
    <submittedName>
        <fullName evidence="4">Sporulation protein</fullName>
    </submittedName>
</protein>
<dbReference type="EMBL" id="ALPT02000001">
    <property type="protein sequence ID" value="KGA99167.1"/>
    <property type="molecule type" value="Genomic_DNA"/>
</dbReference>
<gene>
    <name evidence="5" type="ORF">AJ85_09550</name>
    <name evidence="4" type="ORF">BALCAV_0200485</name>
</gene>
<dbReference type="AlphaFoldDB" id="A0A094Z020"/>
<dbReference type="GO" id="GO:0009847">
    <property type="term" value="P:spore germination"/>
    <property type="evidence" value="ECO:0007669"/>
    <property type="project" value="InterPro"/>
</dbReference>
<evidence type="ECO:0000313" key="6">
    <source>
        <dbReference type="Proteomes" id="UP000002754"/>
    </source>
</evidence>
<dbReference type="InterPro" id="IPR025711">
    <property type="entry name" value="PepSY"/>
</dbReference>
<dbReference type="OrthoDB" id="2372097at2"/>
<evidence type="ECO:0000259" key="3">
    <source>
        <dbReference type="Pfam" id="PF20769"/>
    </source>
</evidence>
<accession>A0A094Z020</accession>
<evidence type="ECO:0000313" key="5">
    <source>
        <dbReference type="EMBL" id="THG90648.1"/>
    </source>
</evidence>